<dbReference type="AlphaFoldDB" id="A0AAV4PPQ7"/>
<dbReference type="Proteomes" id="UP001054837">
    <property type="component" value="Unassembled WGS sequence"/>
</dbReference>
<feature type="region of interest" description="Disordered" evidence="1">
    <location>
        <begin position="1"/>
        <end position="27"/>
    </location>
</feature>
<protein>
    <submittedName>
        <fullName evidence="2">Uncharacterized protein</fullName>
    </submittedName>
</protein>
<evidence type="ECO:0000256" key="1">
    <source>
        <dbReference type="SAM" id="MobiDB-lite"/>
    </source>
</evidence>
<accession>A0AAV4PPQ7</accession>
<proteinExistence type="predicted"/>
<name>A0AAV4PPQ7_9ARAC</name>
<sequence length="158" mass="18670">MTTKSLDKSTLCDPKQTDENRTYNLSPKNNYQVRSENVRKSYFSLEENRRLCHLQKKASPSHGETNDEKRNLFSKKTNWLLGEEAFDELSVEFLSSKHLFPFRHPQYIDRPRRESLFELEENYFLAKSFLDTILKDVYVNRACSECLEQFCSVLNGNL</sequence>
<comment type="caution">
    <text evidence="2">The sequence shown here is derived from an EMBL/GenBank/DDBJ whole genome shotgun (WGS) entry which is preliminary data.</text>
</comment>
<organism evidence="2 3">
    <name type="scientific">Caerostris darwini</name>
    <dbReference type="NCBI Taxonomy" id="1538125"/>
    <lineage>
        <taxon>Eukaryota</taxon>
        <taxon>Metazoa</taxon>
        <taxon>Ecdysozoa</taxon>
        <taxon>Arthropoda</taxon>
        <taxon>Chelicerata</taxon>
        <taxon>Arachnida</taxon>
        <taxon>Araneae</taxon>
        <taxon>Araneomorphae</taxon>
        <taxon>Entelegynae</taxon>
        <taxon>Araneoidea</taxon>
        <taxon>Araneidae</taxon>
        <taxon>Caerostris</taxon>
    </lineage>
</organism>
<reference evidence="2 3" key="1">
    <citation type="submission" date="2021-06" db="EMBL/GenBank/DDBJ databases">
        <title>Caerostris darwini draft genome.</title>
        <authorList>
            <person name="Kono N."/>
            <person name="Arakawa K."/>
        </authorList>
    </citation>
    <scope>NUCLEOTIDE SEQUENCE [LARGE SCALE GENOMIC DNA]</scope>
</reference>
<dbReference type="EMBL" id="BPLQ01003267">
    <property type="protein sequence ID" value="GIX99069.1"/>
    <property type="molecule type" value="Genomic_DNA"/>
</dbReference>
<evidence type="ECO:0000313" key="2">
    <source>
        <dbReference type="EMBL" id="GIX99069.1"/>
    </source>
</evidence>
<evidence type="ECO:0000313" key="3">
    <source>
        <dbReference type="Proteomes" id="UP001054837"/>
    </source>
</evidence>
<gene>
    <name evidence="2" type="ORF">CDAR_97411</name>
</gene>
<keyword evidence="3" id="KW-1185">Reference proteome</keyword>